<dbReference type="AlphaFoldDB" id="A0A6A3KQH9"/>
<accession>A0A6A3KQH9</accession>
<dbReference type="EMBL" id="QXFV01001441">
    <property type="protein sequence ID" value="KAE9005764.1"/>
    <property type="molecule type" value="Genomic_DNA"/>
</dbReference>
<evidence type="ECO:0000313" key="2">
    <source>
        <dbReference type="EMBL" id="KAE9005764.1"/>
    </source>
</evidence>
<evidence type="ECO:0000313" key="3">
    <source>
        <dbReference type="Proteomes" id="UP000429607"/>
    </source>
</evidence>
<dbReference type="PROSITE" id="PS00879">
    <property type="entry name" value="ODR_DC_2_2"/>
    <property type="match status" value="1"/>
</dbReference>
<feature type="region of interest" description="Disordered" evidence="1">
    <location>
        <begin position="1"/>
        <end position="77"/>
    </location>
</feature>
<evidence type="ECO:0000256" key="1">
    <source>
        <dbReference type="SAM" id="MobiDB-lite"/>
    </source>
</evidence>
<protein>
    <submittedName>
        <fullName evidence="2">Uncharacterized protein</fullName>
    </submittedName>
</protein>
<sequence length="152" mass="16268">MSFGGERRQNKSAEGGHECAELGPAGLQGHQAAGRGRAVQEHARGLPQRRPQRRLGVGGNLTSLNVGGGLGSQETSGAGATAVGWAQCFEQFKVTGLGPSYDSPKAKGDEAKPISPDDKLTEVAFAVVTWKLRRPTRSWPTPCRPYWTTTRR</sequence>
<gene>
    <name evidence="2" type="ORF">PR001_g17366</name>
</gene>
<feature type="non-terminal residue" evidence="2">
    <location>
        <position position="152"/>
    </location>
</feature>
<dbReference type="InterPro" id="IPR022657">
    <property type="entry name" value="De-COase2_CS"/>
</dbReference>
<feature type="compositionally biased region" description="Basic and acidic residues" evidence="1">
    <location>
        <begin position="1"/>
        <end position="20"/>
    </location>
</feature>
<organism evidence="2 3">
    <name type="scientific">Phytophthora rubi</name>
    <dbReference type="NCBI Taxonomy" id="129364"/>
    <lineage>
        <taxon>Eukaryota</taxon>
        <taxon>Sar</taxon>
        <taxon>Stramenopiles</taxon>
        <taxon>Oomycota</taxon>
        <taxon>Peronosporomycetes</taxon>
        <taxon>Peronosporales</taxon>
        <taxon>Peronosporaceae</taxon>
        <taxon>Phytophthora</taxon>
    </lineage>
</organism>
<comment type="caution">
    <text evidence="2">The sequence shown here is derived from an EMBL/GenBank/DDBJ whole genome shotgun (WGS) entry which is preliminary data.</text>
</comment>
<dbReference type="Proteomes" id="UP000429607">
    <property type="component" value="Unassembled WGS sequence"/>
</dbReference>
<name>A0A6A3KQH9_9STRA</name>
<proteinExistence type="predicted"/>
<reference evidence="2 3" key="1">
    <citation type="submission" date="2018-09" db="EMBL/GenBank/DDBJ databases">
        <title>Genomic investigation of the strawberry pathogen Phytophthora fragariae indicates pathogenicity is determined by transcriptional variation in three key races.</title>
        <authorList>
            <person name="Adams T.M."/>
            <person name="Armitage A.D."/>
            <person name="Sobczyk M.K."/>
            <person name="Bates H.J."/>
            <person name="Dunwell J.M."/>
            <person name="Nellist C.F."/>
            <person name="Harrison R.J."/>
        </authorList>
    </citation>
    <scope>NUCLEOTIDE SEQUENCE [LARGE SCALE GENOMIC DNA]</scope>
    <source>
        <strain evidence="2 3">SCRP249</strain>
    </source>
</reference>